<evidence type="ECO:0000259" key="1">
    <source>
        <dbReference type="Pfam" id="PF02698"/>
    </source>
</evidence>
<accession>A0A9X2VN39</accession>
<dbReference type="InterPro" id="IPR003848">
    <property type="entry name" value="DUF218"/>
</dbReference>
<dbReference type="Gene3D" id="3.40.50.620">
    <property type="entry name" value="HUPs"/>
    <property type="match status" value="1"/>
</dbReference>
<proteinExistence type="predicted"/>
<evidence type="ECO:0000313" key="3">
    <source>
        <dbReference type="Proteomes" id="UP001141259"/>
    </source>
</evidence>
<evidence type="ECO:0000313" key="2">
    <source>
        <dbReference type="EMBL" id="MCS7479169.1"/>
    </source>
</evidence>
<dbReference type="Pfam" id="PF02698">
    <property type="entry name" value="DUF218"/>
    <property type="match status" value="1"/>
</dbReference>
<name>A0A9X2VN39_9PSEU</name>
<dbReference type="EMBL" id="JANYMP010000009">
    <property type="protein sequence ID" value="MCS7479169.1"/>
    <property type="molecule type" value="Genomic_DNA"/>
</dbReference>
<dbReference type="InterPro" id="IPR051599">
    <property type="entry name" value="Cell_Envelope_Assoc"/>
</dbReference>
<feature type="domain" description="DUF218" evidence="1">
    <location>
        <begin position="35"/>
        <end position="146"/>
    </location>
</feature>
<dbReference type="PANTHER" id="PTHR30336">
    <property type="entry name" value="INNER MEMBRANE PROTEIN, PROBABLE PERMEASE"/>
    <property type="match status" value="1"/>
</dbReference>
<gene>
    <name evidence="2" type="ORF">NZH93_20095</name>
</gene>
<reference evidence="2" key="1">
    <citation type="submission" date="2022-08" db="EMBL/GenBank/DDBJ databases">
        <authorList>
            <person name="Tistechok S."/>
            <person name="Samborskyy M."/>
            <person name="Roman I."/>
        </authorList>
    </citation>
    <scope>NUCLEOTIDE SEQUENCE</scope>
    <source>
        <strain evidence="2">DSM 103496</strain>
    </source>
</reference>
<comment type="caution">
    <text evidence="2">The sequence shown here is derived from an EMBL/GenBank/DDBJ whole genome shotgun (WGS) entry which is preliminary data.</text>
</comment>
<dbReference type="GO" id="GO:0005886">
    <property type="term" value="C:plasma membrane"/>
    <property type="evidence" value="ECO:0007669"/>
    <property type="project" value="TreeGrafter"/>
</dbReference>
<dbReference type="PANTHER" id="PTHR30336:SF20">
    <property type="entry name" value="DUF218 DOMAIN-CONTAINING PROTEIN"/>
    <property type="match status" value="1"/>
</dbReference>
<dbReference type="InterPro" id="IPR014729">
    <property type="entry name" value="Rossmann-like_a/b/a_fold"/>
</dbReference>
<dbReference type="CDD" id="cd06259">
    <property type="entry name" value="YdcF-like"/>
    <property type="match status" value="1"/>
</dbReference>
<keyword evidence="3" id="KW-1185">Reference proteome</keyword>
<protein>
    <submittedName>
        <fullName evidence="2">YdcF family protein</fullName>
    </submittedName>
</protein>
<dbReference type="Proteomes" id="UP001141259">
    <property type="component" value="Unassembled WGS sequence"/>
</dbReference>
<dbReference type="AlphaFoldDB" id="A0A9X2VN39"/>
<dbReference type="RefSeq" id="WP_259624675.1">
    <property type="nucleotide sequence ID" value="NZ_JANYMP010000009.1"/>
</dbReference>
<organism evidence="2 3">
    <name type="scientific">Umezawaea endophytica</name>
    <dbReference type="NCBI Taxonomy" id="1654476"/>
    <lineage>
        <taxon>Bacteria</taxon>
        <taxon>Bacillati</taxon>
        <taxon>Actinomycetota</taxon>
        <taxon>Actinomycetes</taxon>
        <taxon>Pseudonocardiales</taxon>
        <taxon>Pseudonocardiaceae</taxon>
        <taxon>Umezawaea</taxon>
    </lineage>
</organism>
<sequence>MTTANTAITDQNRADAHLIWNYHQMGHELNACDVAIGLGSHDLGVAEHAAKLYHDGLFPLLVFTGATSPTSAARFPRGEAVHYRERALQLGVPDDAILVEPDAANTGDNIRLSCLLLDKHGIVPTTVLVVSKPYMQRRAFATCGAVWPEVDVVCASEELALADYVRSIGDEKLVIDMLVGDLQRVVEYPKLGFATDQHVPVGVTEAYDRLLEGGFDSRLLR</sequence>